<proteinExistence type="inferred from homology"/>
<dbReference type="GO" id="GO:0102559">
    <property type="term" value="F:peptide chain release factor N(5)-glutamine methyltransferase activity"/>
    <property type="evidence" value="ECO:0007669"/>
    <property type="project" value="UniProtKB-EC"/>
</dbReference>
<dbReference type="InterPro" id="IPR029063">
    <property type="entry name" value="SAM-dependent_MTases_sf"/>
</dbReference>
<dbReference type="SUPFAM" id="SSF53335">
    <property type="entry name" value="S-adenosyl-L-methionine-dependent methyltransferases"/>
    <property type="match status" value="1"/>
</dbReference>
<dbReference type="InterPro" id="IPR007848">
    <property type="entry name" value="Small_mtfrase_dom"/>
</dbReference>
<feature type="binding site" evidence="5">
    <location>
        <begin position="194"/>
        <end position="197"/>
    </location>
    <ligand>
        <name>substrate</name>
    </ligand>
</feature>
<dbReference type="Proteomes" id="UP000054858">
    <property type="component" value="Unassembled WGS sequence"/>
</dbReference>
<feature type="domain" description="Release factor glutamine methyltransferase N-terminal" evidence="7">
    <location>
        <begin position="15"/>
        <end position="82"/>
    </location>
</feature>
<reference evidence="8 9" key="1">
    <citation type="submission" date="2015-11" db="EMBL/GenBank/DDBJ databases">
        <title>Genomic analysis of 38 Legionella species identifies large and diverse effector repertoires.</title>
        <authorList>
            <person name="Burstein D."/>
            <person name="Amaro F."/>
            <person name="Zusman T."/>
            <person name="Lifshitz Z."/>
            <person name="Cohen O."/>
            <person name="Gilbert J.A."/>
            <person name="Pupko T."/>
            <person name="Shuman H.A."/>
            <person name="Segal G."/>
        </authorList>
    </citation>
    <scope>NUCLEOTIDE SEQUENCE [LARGE SCALE GENOMIC DNA]</scope>
    <source>
        <strain evidence="8 9">Oak Ridge-10</strain>
    </source>
</reference>
<dbReference type="InterPro" id="IPR050320">
    <property type="entry name" value="N5-glutamine_MTase"/>
</dbReference>
<dbReference type="FunFam" id="3.40.50.150:FF:000053">
    <property type="entry name" value="Release factor glutamine methyltransferase"/>
    <property type="match status" value="1"/>
</dbReference>
<evidence type="ECO:0000259" key="6">
    <source>
        <dbReference type="Pfam" id="PF05175"/>
    </source>
</evidence>
<keyword evidence="3 5" id="KW-0949">S-adenosyl-L-methionine</keyword>
<dbReference type="GO" id="GO:0032259">
    <property type="term" value="P:methylation"/>
    <property type="evidence" value="ECO:0007669"/>
    <property type="project" value="UniProtKB-KW"/>
</dbReference>
<feature type="domain" description="Methyltransferase small" evidence="6">
    <location>
        <begin position="111"/>
        <end position="202"/>
    </location>
</feature>
<dbReference type="Gene3D" id="3.40.50.150">
    <property type="entry name" value="Vaccinia Virus protein VP39"/>
    <property type="match status" value="1"/>
</dbReference>
<feature type="binding site" evidence="5">
    <location>
        <position position="179"/>
    </location>
    <ligand>
        <name>S-adenosyl-L-methionine</name>
        <dbReference type="ChEBI" id="CHEBI:59789"/>
    </ligand>
</feature>
<dbReference type="AlphaFoldDB" id="A0A0W0XHP6"/>
<dbReference type="InterPro" id="IPR004556">
    <property type="entry name" value="HemK-like"/>
</dbReference>
<dbReference type="Pfam" id="PF05175">
    <property type="entry name" value="MTS"/>
    <property type="match status" value="1"/>
</dbReference>
<dbReference type="InterPro" id="IPR040758">
    <property type="entry name" value="PrmC_N"/>
</dbReference>
<accession>A0A0W0XHP6</accession>
<dbReference type="PANTHER" id="PTHR18895:SF74">
    <property type="entry name" value="MTRF1L RELEASE FACTOR GLUTAMINE METHYLTRANSFERASE"/>
    <property type="match status" value="1"/>
</dbReference>
<comment type="caution">
    <text evidence="8">The sequence shown here is derived from an EMBL/GenBank/DDBJ whole genome shotgun (WGS) entry which is preliminary data.</text>
</comment>
<comment type="function">
    <text evidence="5">Methylates the class 1 translation termination release factors RF1/PrfA and RF2/PrfB on the glutamine residue of the universally conserved GGQ motif.</text>
</comment>
<dbReference type="EC" id="2.1.1.297" evidence="5"/>
<evidence type="ECO:0000313" key="8">
    <source>
        <dbReference type="EMBL" id="KTD44021.1"/>
    </source>
</evidence>
<evidence type="ECO:0000256" key="3">
    <source>
        <dbReference type="ARBA" id="ARBA00022691"/>
    </source>
</evidence>
<dbReference type="InterPro" id="IPR002052">
    <property type="entry name" value="DNA_methylase_N6_adenine_CS"/>
</dbReference>
<dbReference type="InterPro" id="IPR019874">
    <property type="entry name" value="RF_methyltr_PrmC"/>
</dbReference>
<evidence type="ECO:0000256" key="4">
    <source>
        <dbReference type="ARBA" id="ARBA00048391"/>
    </source>
</evidence>
<dbReference type="NCBIfam" id="TIGR03534">
    <property type="entry name" value="RF_mod_PrmC"/>
    <property type="match status" value="1"/>
</dbReference>
<evidence type="ECO:0000256" key="5">
    <source>
        <dbReference type="HAMAP-Rule" id="MF_02126"/>
    </source>
</evidence>
<name>A0A0W0XHP6_9GAMM</name>
<dbReference type="RefSeq" id="WP_337589097.1">
    <property type="nucleotide sequence ID" value="NZ_KV441805.1"/>
</dbReference>
<organism evidence="8 9">
    <name type="scientific">Legionella oakridgensis</name>
    <dbReference type="NCBI Taxonomy" id="29423"/>
    <lineage>
        <taxon>Bacteria</taxon>
        <taxon>Pseudomonadati</taxon>
        <taxon>Pseudomonadota</taxon>
        <taxon>Gammaproteobacteria</taxon>
        <taxon>Legionellales</taxon>
        <taxon>Legionellaceae</taxon>
        <taxon>Legionella</taxon>
    </lineage>
</organism>
<keyword evidence="2 5" id="KW-0808">Transferase</keyword>
<dbReference type="CDD" id="cd02440">
    <property type="entry name" value="AdoMet_MTases"/>
    <property type="match status" value="1"/>
</dbReference>
<dbReference type="PANTHER" id="PTHR18895">
    <property type="entry name" value="HEMK METHYLTRANSFERASE"/>
    <property type="match status" value="1"/>
</dbReference>
<dbReference type="Gene3D" id="1.10.8.10">
    <property type="entry name" value="DNA helicase RuvA subunit, C-terminal domain"/>
    <property type="match status" value="1"/>
</dbReference>
<dbReference type="GO" id="GO:0003676">
    <property type="term" value="F:nucleic acid binding"/>
    <property type="evidence" value="ECO:0007669"/>
    <property type="project" value="InterPro"/>
</dbReference>
<dbReference type="PROSITE" id="PS00092">
    <property type="entry name" value="N6_MTASE"/>
    <property type="match status" value="1"/>
</dbReference>
<dbReference type="PATRIC" id="fig|29423.5.peg.290"/>
<sequence>MGKQTNTTLVNIRTALQQAINCLSKNSPSARLDAEVLLSYSLEKPRTFLYAYPEHLLSSPQWQTYQQLIFQRDKGIPVAYLTNTREFWSLPLHVNQDTLIPRPDTELIVELTLSLLANKPYATILDLGTGSGAIALALASERRNWQIFATDINPNAAHTAFTNASMLGLLNVSVFCSNWFEAVSPCLFDAIVSNPPYLAEQDPHLLQGDVRFEPRQALVSGTKGLDALNHLIQQSMMRLQPGGLLLLEHGYDQKIAVTTRLKQTGYDKVRCWQDTQGNDRVSGGWRTKSVLENI</sequence>
<feature type="binding site" evidence="5">
    <location>
        <begin position="128"/>
        <end position="132"/>
    </location>
    <ligand>
        <name>S-adenosyl-L-methionine</name>
        <dbReference type="ChEBI" id="CHEBI:59789"/>
    </ligand>
</feature>
<keyword evidence="1 5" id="KW-0489">Methyltransferase</keyword>
<gene>
    <name evidence="8" type="primary">hemK</name>
    <name evidence="5" type="synonym">prmC</name>
    <name evidence="8" type="ORF">Loak_0281</name>
</gene>
<evidence type="ECO:0000313" key="9">
    <source>
        <dbReference type="Proteomes" id="UP000054858"/>
    </source>
</evidence>
<dbReference type="HAMAP" id="MF_02126">
    <property type="entry name" value="RF_methyltr_PrmC"/>
    <property type="match status" value="1"/>
</dbReference>
<dbReference type="Pfam" id="PF17827">
    <property type="entry name" value="PrmC_N"/>
    <property type="match status" value="1"/>
</dbReference>
<evidence type="ECO:0000256" key="1">
    <source>
        <dbReference type="ARBA" id="ARBA00022603"/>
    </source>
</evidence>
<feature type="binding site" evidence="5">
    <location>
        <position position="151"/>
    </location>
    <ligand>
        <name>S-adenosyl-L-methionine</name>
        <dbReference type="ChEBI" id="CHEBI:59789"/>
    </ligand>
</feature>
<feature type="binding site" evidence="5">
    <location>
        <position position="194"/>
    </location>
    <ligand>
        <name>S-adenosyl-L-methionine</name>
        <dbReference type="ChEBI" id="CHEBI:59789"/>
    </ligand>
</feature>
<dbReference type="EMBL" id="LNYP01000005">
    <property type="protein sequence ID" value="KTD44021.1"/>
    <property type="molecule type" value="Genomic_DNA"/>
</dbReference>
<comment type="catalytic activity">
    <reaction evidence="4 5">
        <text>L-glutaminyl-[peptide chain release factor] + S-adenosyl-L-methionine = N(5)-methyl-L-glutaminyl-[peptide chain release factor] + S-adenosyl-L-homocysteine + H(+)</text>
        <dbReference type="Rhea" id="RHEA:42896"/>
        <dbReference type="Rhea" id="RHEA-COMP:10271"/>
        <dbReference type="Rhea" id="RHEA-COMP:10272"/>
        <dbReference type="ChEBI" id="CHEBI:15378"/>
        <dbReference type="ChEBI" id="CHEBI:30011"/>
        <dbReference type="ChEBI" id="CHEBI:57856"/>
        <dbReference type="ChEBI" id="CHEBI:59789"/>
        <dbReference type="ChEBI" id="CHEBI:61891"/>
        <dbReference type="EC" id="2.1.1.297"/>
    </reaction>
</comment>
<protein>
    <recommendedName>
        <fullName evidence="5">Release factor glutamine methyltransferase</fullName>
        <shortName evidence="5">RF MTase</shortName>
        <ecNumber evidence="5">2.1.1.297</ecNumber>
    </recommendedName>
    <alternativeName>
        <fullName evidence="5">N5-glutamine methyltransferase PrmC</fullName>
    </alternativeName>
    <alternativeName>
        <fullName evidence="5">Protein-(glutamine-N5) MTase PrmC</fullName>
    </alternativeName>
    <alternativeName>
        <fullName evidence="5">Protein-glutamine N-methyltransferase PrmC</fullName>
    </alternativeName>
</protein>
<evidence type="ECO:0000256" key="2">
    <source>
        <dbReference type="ARBA" id="ARBA00022679"/>
    </source>
</evidence>
<dbReference type="NCBIfam" id="TIGR00536">
    <property type="entry name" value="hemK_fam"/>
    <property type="match status" value="1"/>
</dbReference>
<comment type="similarity">
    <text evidence="5">Belongs to the protein N5-glutamine methyltransferase family. PrmC subfamily.</text>
</comment>
<evidence type="ECO:0000259" key="7">
    <source>
        <dbReference type="Pfam" id="PF17827"/>
    </source>
</evidence>